<keyword evidence="2" id="KW-1185">Reference proteome</keyword>
<evidence type="ECO:0000313" key="2">
    <source>
        <dbReference type="Proteomes" id="UP000292006"/>
    </source>
</evidence>
<proteinExistence type="predicted"/>
<name>A0A455LSH2_9CAUD</name>
<accession>A0A455LSH2</accession>
<sequence>MPEIRRGSAPNFTAIRRGNTIIKEIRRGETLLWSGATISDQFDWLGALEGWIDELCSGEDLGTLISDGFGIIRDGLDNEVGRVVQYVEGGVNDLGLLVGGTGDQLADAYCGMWGGSAPPDGLLGLINGIPLFGSELANLLKDWFGGTLEIDSLLGKIPVVGQLATAIGLIPDQVTGAILPPINYVVDTAGQVVGTLTCGQFKNIGSSLLEPVCYIIGVVGGAAKMVIPDGLMSLDPIDSRYRHPTLLPNPDGFVEVQLAQAGDPGFATQVFRRYSNDGTGHNGVGIDVRSGLAGIVRRVGGVEDLVAPALGGVGPANRLRLVQTGNLHELFRDGTKIGEWPDLTGTAATGAGNQSVAMVMNAAKEFGGTRLFSPALSYLEAG</sequence>
<gene>
    <name evidence="1" type="ORF">CRB2_44</name>
</gene>
<reference evidence="1 2" key="1">
    <citation type="journal article" date="2019" name="PLoS ONE">
        <title>Mycobacteriophage CRB2 defines a new subcluster in mycobacteriophage classification.</title>
        <authorList>
            <person name="Suarez C.A."/>
            <person name="Franceschelli J.J."/>
            <person name="Morbidoni H.R."/>
        </authorList>
    </citation>
    <scope>NUCLEOTIDE SEQUENCE [LARGE SCALE GENOMIC DNA]</scope>
</reference>
<dbReference type="EMBL" id="MK059749">
    <property type="protein sequence ID" value="AYP70030.1"/>
    <property type="molecule type" value="Genomic_DNA"/>
</dbReference>
<evidence type="ECO:0000313" key="1">
    <source>
        <dbReference type="EMBL" id="AYP70030.1"/>
    </source>
</evidence>
<organism evidence="1 2">
    <name type="scientific">Mycobacterium phage CRB2</name>
    <dbReference type="NCBI Taxonomy" id="2483623"/>
    <lineage>
        <taxon>Viruses</taxon>
        <taxon>Duplodnaviria</taxon>
        <taxon>Heunggongvirae</taxon>
        <taxon>Uroviricota</taxon>
        <taxon>Caudoviricetes</taxon>
        <taxon>Bclasvirinae</taxon>
        <taxon>Quesadillavirus</taxon>
        <taxon>Quesadillavirus CRB2</taxon>
    </lineage>
</organism>
<dbReference type="Proteomes" id="UP000292006">
    <property type="component" value="Segment"/>
</dbReference>
<protein>
    <submittedName>
        <fullName evidence="1">Uncharacterized protein</fullName>
    </submittedName>
</protein>